<feature type="compositionally biased region" description="Basic and acidic residues" evidence="1">
    <location>
        <begin position="50"/>
        <end position="68"/>
    </location>
</feature>
<dbReference type="Pfam" id="PF10719">
    <property type="entry name" value="ComFB"/>
    <property type="match status" value="1"/>
</dbReference>
<dbReference type="RefSeq" id="WP_132377995.1">
    <property type="nucleotide sequence ID" value="NZ_DAIPCY010000001.1"/>
</dbReference>
<name>A0A4R3KH57_9FIRM</name>
<dbReference type="InterPro" id="IPR019657">
    <property type="entry name" value="ComFB"/>
</dbReference>
<dbReference type="EMBL" id="SLZZ01000001">
    <property type="protein sequence ID" value="TCS82800.1"/>
    <property type="molecule type" value="Genomic_DNA"/>
</dbReference>
<feature type="compositionally biased region" description="Basic and acidic residues" evidence="1">
    <location>
        <begin position="87"/>
        <end position="126"/>
    </location>
</feature>
<protein>
    <submittedName>
        <fullName evidence="2">Late competence development protein ComFB</fullName>
    </submittedName>
</protein>
<dbReference type="AlphaFoldDB" id="A0A4R3KH57"/>
<sequence length="221" mass="24766">MAKRTNKTDHVLNLLSGNEEKKDAPEKQNVKVHPPVDPENAVSVIDPMDEEAKLADEIRKSLESGLEKETEDALEEMEAPKINPEVSEQRPEEENTDIPEKAEPESTDIPEKAESEGTDIPEKAQQENEEDEFVFLNVMQTLVEEKAANYMEQFGVCTCSRCKADVTALALTKLPAKYVVVNRTAVSPLINFYSSKYAGQITVEITKACIRVNEVPHHNRD</sequence>
<proteinExistence type="predicted"/>
<feature type="compositionally biased region" description="Basic and acidic residues" evidence="1">
    <location>
        <begin position="18"/>
        <end position="29"/>
    </location>
</feature>
<comment type="caution">
    <text evidence="2">The sequence shown here is derived from an EMBL/GenBank/DDBJ whole genome shotgun (WGS) entry which is preliminary data.</text>
</comment>
<keyword evidence="3" id="KW-1185">Reference proteome</keyword>
<feature type="region of interest" description="Disordered" evidence="1">
    <location>
        <begin position="1"/>
        <end position="129"/>
    </location>
</feature>
<gene>
    <name evidence="2" type="ORF">EDD59_101209</name>
</gene>
<evidence type="ECO:0000256" key="1">
    <source>
        <dbReference type="SAM" id="MobiDB-lite"/>
    </source>
</evidence>
<dbReference type="OrthoDB" id="5616024at2"/>
<evidence type="ECO:0000313" key="2">
    <source>
        <dbReference type="EMBL" id="TCS82800.1"/>
    </source>
</evidence>
<dbReference type="Proteomes" id="UP000295726">
    <property type="component" value="Unassembled WGS sequence"/>
</dbReference>
<accession>A0A4R3KH57</accession>
<reference evidence="2 3" key="1">
    <citation type="submission" date="2019-03" db="EMBL/GenBank/DDBJ databases">
        <title>Genomic Encyclopedia of Type Strains, Phase IV (KMG-IV): sequencing the most valuable type-strain genomes for metagenomic binning, comparative biology and taxonomic classification.</title>
        <authorList>
            <person name="Goeker M."/>
        </authorList>
    </citation>
    <scope>NUCLEOTIDE SEQUENCE [LARGE SCALE GENOMIC DNA]</scope>
    <source>
        <strain evidence="2 3">DSM 29489</strain>
    </source>
</reference>
<organism evidence="2 3">
    <name type="scientific">Muricomes intestini</name>
    <dbReference type="NCBI Taxonomy" id="1796634"/>
    <lineage>
        <taxon>Bacteria</taxon>
        <taxon>Bacillati</taxon>
        <taxon>Bacillota</taxon>
        <taxon>Clostridia</taxon>
        <taxon>Lachnospirales</taxon>
        <taxon>Lachnospiraceae</taxon>
        <taxon>Muricomes</taxon>
    </lineage>
</organism>
<evidence type="ECO:0000313" key="3">
    <source>
        <dbReference type="Proteomes" id="UP000295726"/>
    </source>
</evidence>
<feature type="compositionally biased region" description="Basic and acidic residues" evidence="1">
    <location>
        <begin position="1"/>
        <end position="10"/>
    </location>
</feature>